<dbReference type="InterPro" id="IPR003385">
    <property type="entry name" value="Glyco_hydro_77"/>
</dbReference>
<dbReference type="InterPro" id="IPR048458">
    <property type="entry name" value="MalQ_N"/>
</dbReference>
<gene>
    <name evidence="12" type="primary">malQ</name>
    <name evidence="12" type="ORF">ABS311_19855</name>
</gene>
<dbReference type="RefSeq" id="WP_350403155.1">
    <property type="nucleotide sequence ID" value="NZ_JBELOE010000284.1"/>
</dbReference>
<evidence type="ECO:0000256" key="7">
    <source>
        <dbReference type="ARBA" id="ARBA00023277"/>
    </source>
</evidence>
<evidence type="ECO:0000313" key="13">
    <source>
        <dbReference type="Proteomes" id="UP001467690"/>
    </source>
</evidence>
<dbReference type="PANTHER" id="PTHR32438:SF5">
    <property type="entry name" value="4-ALPHA-GLUCANOTRANSFERASE DPE1, CHLOROPLASTIC_AMYLOPLASTIC"/>
    <property type="match status" value="1"/>
</dbReference>
<dbReference type="PANTHER" id="PTHR32438">
    <property type="entry name" value="4-ALPHA-GLUCANOTRANSFERASE DPE1, CHLOROPLASTIC/AMYLOPLASTIC"/>
    <property type="match status" value="1"/>
</dbReference>
<dbReference type="EMBL" id="JBELOE010000284">
    <property type="protein sequence ID" value="MER2494137.1"/>
    <property type="molecule type" value="Genomic_DNA"/>
</dbReference>
<evidence type="ECO:0000256" key="9">
    <source>
        <dbReference type="ARBA" id="ARBA00031501"/>
    </source>
</evidence>
<dbReference type="Gene3D" id="3.20.20.80">
    <property type="entry name" value="Glycosidases"/>
    <property type="match status" value="1"/>
</dbReference>
<comment type="catalytic activity">
    <reaction evidence="1 10">
        <text>Transfers a segment of a (1-&gt;4)-alpha-D-glucan to a new position in an acceptor, which may be glucose or a (1-&gt;4)-alpha-D-glucan.</text>
        <dbReference type="EC" id="2.4.1.25"/>
    </reaction>
</comment>
<comment type="similarity">
    <text evidence="2 10">Belongs to the disproportionating enzyme family.</text>
</comment>
<keyword evidence="13" id="KW-1185">Reference proteome</keyword>
<feature type="domain" description="MalQ N-terminal beta-sandwich" evidence="11">
    <location>
        <begin position="65"/>
        <end position="162"/>
    </location>
</feature>
<evidence type="ECO:0000256" key="8">
    <source>
        <dbReference type="ARBA" id="ARBA00031423"/>
    </source>
</evidence>
<dbReference type="InterPro" id="IPR017853">
    <property type="entry name" value="GH"/>
</dbReference>
<dbReference type="SUPFAM" id="SSF51445">
    <property type="entry name" value="(Trans)glycosidases"/>
    <property type="match status" value="1"/>
</dbReference>
<evidence type="ECO:0000256" key="6">
    <source>
        <dbReference type="ARBA" id="ARBA00022679"/>
    </source>
</evidence>
<reference evidence="12 13" key="1">
    <citation type="submission" date="2024-06" db="EMBL/GenBank/DDBJ databases">
        <authorList>
            <person name="Chen R.Y."/>
        </authorList>
    </citation>
    <scope>NUCLEOTIDE SEQUENCE [LARGE SCALE GENOMIC DNA]</scope>
    <source>
        <strain evidence="12 13">D2</strain>
    </source>
</reference>
<name>A0ABV1RNA3_9ALTE</name>
<evidence type="ECO:0000256" key="5">
    <source>
        <dbReference type="ARBA" id="ARBA00022676"/>
    </source>
</evidence>
<evidence type="ECO:0000256" key="10">
    <source>
        <dbReference type="RuleBase" id="RU361207"/>
    </source>
</evidence>
<sequence length="728" mass="81861">MSAILELAEYLGIESSYYDIWGNQIFATDETRSSLLNAMGFTINTDEDAQQALLKLQRDKWSSPLDPVYIIPAEAQTGRIRIRLAASALQQKIHLLLSLENGDLHQKQISVSQLKPLSEQTIDGQTVAEFELEIPDNLTLGYHMLDLRLPDCQSLSTLVVAPRTCYEPKQVSDNKLWGVAAQLYSLRSQQNLGLGDFGDLAKLVHNAAEHGASSVGLNPLHPLFPANPAHISPYSPTSRSFVNTLYIDVHAISELNESKAGRELLESGHYKEKVAQLNQQELLDYPAVAKLKQQLLEIAYQHFVCEHQTKNTHRSQKFDDFCDEMGAELDTLCTYDALYEHFHKQNPDVYGWKDWPAEYQQANSAAVIQFAQENKQRIGFFKYCQWIADQQLSGIAKLAKQQGMPVGLYLDLAVGCDGSGAEVWGEQDLFVPGAGVGCPPDLLNQLGQDWGLTPINPFALRQKAFRPFVNALRNNMRHAGALRIDHVFGLMRQYWIAPGKDARSGAYVRFPLDDLLRIIALESRRQKCLVIGEDLGTTPDGFGDIAAQAKMLSYKVLYFENQQDGRYVKPADYPDLSMVTVSTHDLPTIKGWWEGNDLKWRTELKLYPSEETRLKELNGRNEERKLLLTALLDAELITPEAASKIDLTSPSMTLELSVAIQKFLASSCGFLFMIPLEDLLSLKEQVNIPGTTWQHPNWLRRLPCPIDKLFSQAHAQQVVKAVNQLRVK</sequence>
<accession>A0ABV1RNA3</accession>
<organism evidence="12 13">
    <name type="scientific">Catenovulum sediminis</name>
    <dbReference type="NCBI Taxonomy" id="1740262"/>
    <lineage>
        <taxon>Bacteria</taxon>
        <taxon>Pseudomonadati</taxon>
        <taxon>Pseudomonadota</taxon>
        <taxon>Gammaproteobacteria</taxon>
        <taxon>Alteromonadales</taxon>
        <taxon>Alteromonadaceae</taxon>
        <taxon>Catenovulum</taxon>
    </lineage>
</organism>
<evidence type="ECO:0000256" key="3">
    <source>
        <dbReference type="ARBA" id="ARBA00012560"/>
    </source>
</evidence>
<evidence type="ECO:0000259" key="11">
    <source>
        <dbReference type="Pfam" id="PF21226"/>
    </source>
</evidence>
<dbReference type="NCBIfam" id="TIGR00217">
    <property type="entry name" value="malQ"/>
    <property type="match status" value="1"/>
</dbReference>
<evidence type="ECO:0000313" key="12">
    <source>
        <dbReference type="EMBL" id="MER2494137.1"/>
    </source>
</evidence>
<evidence type="ECO:0000256" key="4">
    <source>
        <dbReference type="ARBA" id="ARBA00020295"/>
    </source>
</evidence>
<evidence type="ECO:0000256" key="2">
    <source>
        <dbReference type="ARBA" id="ARBA00005684"/>
    </source>
</evidence>
<dbReference type="GO" id="GO:0004134">
    <property type="term" value="F:4-alpha-glucanotransferase activity"/>
    <property type="evidence" value="ECO:0007669"/>
    <property type="project" value="UniProtKB-EC"/>
</dbReference>
<proteinExistence type="inferred from homology"/>
<evidence type="ECO:0000256" key="1">
    <source>
        <dbReference type="ARBA" id="ARBA00000439"/>
    </source>
</evidence>
<dbReference type="Pfam" id="PF02446">
    <property type="entry name" value="Glyco_hydro_77"/>
    <property type="match status" value="1"/>
</dbReference>
<dbReference type="Proteomes" id="UP001467690">
    <property type="component" value="Unassembled WGS sequence"/>
</dbReference>
<keyword evidence="5 10" id="KW-0328">Glycosyltransferase</keyword>
<comment type="caution">
    <text evidence="12">The sequence shown here is derived from an EMBL/GenBank/DDBJ whole genome shotgun (WGS) entry which is preliminary data.</text>
</comment>
<keyword evidence="6 10" id="KW-0808">Transferase</keyword>
<dbReference type="EC" id="2.4.1.25" evidence="3 10"/>
<protein>
    <recommendedName>
        <fullName evidence="4 10">4-alpha-glucanotransferase</fullName>
        <ecNumber evidence="3 10">2.4.1.25</ecNumber>
    </recommendedName>
    <alternativeName>
        <fullName evidence="8 10">Amylomaltase</fullName>
    </alternativeName>
    <alternativeName>
        <fullName evidence="9 10">Disproportionating enzyme</fullName>
    </alternativeName>
</protein>
<dbReference type="Pfam" id="PF21226">
    <property type="entry name" value="MalQ_N"/>
    <property type="match status" value="1"/>
</dbReference>
<keyword evidence="7 10" id="KW-0119">Carbohydrate metabolism</keyword>